<evidence type="ECO:0000256" key="1">
    <source>
        <dbReference type="SAM" id="MobiDB-lite"/>
    </source>
</evidence>
<dbReference type="AlphaFoldDB" id="A0A835FN21"/>
<protein>
    <submittedName>
        <fullName evidence="3">Uncharacterized protein</fullName>
    </submittedName>
</protein>
<dbReference type="Proteomes" id="UP000636709">
    <property type="component" value="Unassembled WGS sequence"/>
</dbReference>
<accession>A0A835FN21</accession>
<gene>
    <name evidence="3" type="ORF">HU200_008826</name>
</gene>
<evidence type="ECO:0000313" key="4">
    <source>
        <dbReference type="Proteomes" id="UP000636709"/>
    </source>
</evidence>
<feature type="region of interest" description="Disordered" evidence="1">
    <location>
        <begin position="297"/>
        <end position="319"/>
    </location>
</feature>
<evidence type="ECO:0000256" key="2">
    <source>
        <dbReference type="SAM" id="Phobius"/>
    </source>
</evidence>
<feature type="transmembrane region" description="Helical" evidence="2">
    <location>
        <begin position="20"/>
        <end position="38"/>
    </location>
</feature>
<keyword evidence="2" id="KW-0812">Transmembrane</keyword>
<keyword evidence="2" id="KW-1133">Transmembrane helix</keyword>
<comment type="caution">
    <text evidence="3">The sequence shown here is derived from an EMBL/GenBank/DDBJ whole genome shotgun (WGS) entry which is preliminary data.</text>
</comment>
<reference evidence="3" key="1">
    <citation type="submission" date="2020-07" db="EMBL/GenBank/DDBJ databases">
        <title>Genome sequence and genetic diversity analysis of an under-domesticated orphan crop, white fonio (Digitaria exilis).</title>
        <authorList>
            <person name="Bennetzen J.L."/>
            <person name="Chen S."/>
            <person name="Ma X."/>
            <person name="Wang X."/>
            <person name="Yssel A.E.J."/>
            <person name="Chaluvadi S.R."/>
            <person name="Johnson M."/>
            <person name="Gangashetty P."/>
            <person name="Hamidou F."/>
            <person name="Sanogo M.D."/>
            <person name="Zwaenepoel A."/>
            <person name="Wallace J."/>
            <person name="Van De Peer Y."/>
            <person name="Van Deynze A."/>
        </authorList>
    </citation>
    <scope>NUCLEOTIDE SEQUENCE</scope>
    <source>
        <tissue evidence="3">Leaves</tissue>
    </source>
</reference>
<dbReference type="EMBL" id="JACEFO010000592">
    <property type="protein sequence ID" value="KAF8762979.1"/>
    <property type="molecule type" value="Genomic_DNA"/>
</dbReference>
<evidence type="ECO:0000313" key="3">
    <source>
        <dbReference type="EMBL" id="KAF8762979.1"/>
    </source>
</evidence>
<name>A0A835FN21_9POAL</name>
<keyword evidence="2" id="KW-0472">Membrane</keyword>
<feature type="compositionally biased region" description="Pro residues" evidence="1">
    <location>
        <begin position="299"/>
        <end position="310"/>
    </location>
</feature>
<keyword evidence="4" id="KW-1185">Reference proteome</keyword>
<sequence>MARRYAVDDSEWLEVKILNGYAVFMGYLMMGVRGLGVLKDPSFATGRNLVTYGVNLMMEAPSNEGFIAGISILAGVIKHYEEPGRLVLAKHLLMTRSHSWSHMIRRLLETQRDQGERGKDSSSYCPCSRRDSLVEEEEEEAEKKYKRRCKRGRFKDTCLLVEEILARCASRREDKDDYLQSNEMWQDGCRDNERLRKALDDVGMVTHLVILRRRLCAPAGDGIGFGDVRGDAGVAVGLHVAAEAEDPLLAAPEAPLGSQAEAAAAAAAAVAARHLTPSSPLTAATLGFALTELLRPARRNPPLPAPPATPPSSSLCRRSSSAPPLWAGSLAVTLDWYGECARSGAQSKPHVPMAINPMRRSRLDLTEGQINFSKHKYKLGIKQHRQNHGAQL</sequence>
<proteinExistence type="predicted"/>
<organism evidence="3 4">
    <name type="scientific">Digitaria exilis</name>
    <dbReference type="NCBI Taxonomy" id="1010633"/>
    <lineage>
        <taxon>Eukaryota</taxon>
        <taxon>Viridiplantae</taxon>
        <taxon>Streptophyta</taxon>
        <taxon>Embryophyta</taxon>
        <taxon>Tracheophyta</taxon>
        <taxon>Spermatophyta</taxon>
        <taxon>Magnoliopsida</taxon>
        <taxon>Liliopsida</taxon>
        <taxon>Poales</taxon>
        <taxon>Poaceae</taxon>
        <taxon>PACMAD clade</taxon>
        <taxon>Panicoideae</taxon>
        <taxon>Panicodae</taxon>
        <taxon>Paniceae</taxon>
        <taxon>Anthephorinae</taxon>
        <taxon>Digitaria</taxon>
    </lineage>
</organism>